<reference evidence="2" key="1">
    <citation type="submission" date="2016-03" db="EMBL/GenBank/DDBJ databases">
        <title>Complete genome sequence of the type strain Actinoalloteichus hymeniacidonis DSM 45092.</title>
        <authorList>
            <person name="Schaffert L."/>
            <person name="Albersmeier A."/>
            <person name="Winkler A."/>
            <person name="Kalinowski J."/>
            <person name="Zotchev S."/>
            <person name="Ruckert C."/>
        </authorList>
    </citation>
    <scope>NUCLEOTIDE SEQUENCE [LARGE SCALE GENOMIC DNA]</scope>
    <source>
        <strain evidence="2">HPA177(T) (DSM 45092(T))</strain>
    </source>
</reference>
<dbReference type="SFLD" id="SFLDG01129">
    <property type="entry name" value="C1.5:_HAD__Beta-PGM__Phosphata"/>
    <property type="match status" value="1"/>
</dbReference>
<dbReference type="InterPro" id="IPR023214">
    <property type="entry name" value="HAD_sf"/>
</dbReference>
<dbReference type="Proteomes" id="UP000095210">
    <property type="component" value="Chromosome"/>
</dbReference>
<dbReference type="GO" id="GO:0050308">
    <property type="term" value="F:sugar-phosphatase activity"/>
    <property type="evidence" value="ECO:0007669"/>
    <property type="project" value="TreeGrafter"/>
</dbReference>
<proteinExistence type="predicted"/>
<dbReference type="SFLD" id="SFLDS00003">
    <property type="entry name" value="Haloacid_Dehalogenase"/>
    <property type="match status" value="1"/>
</dbReference>
<keyword evidence="2" id="KW-1185">Reference proteome</keyword>
<dbReference type="EMBL" id="CP014859">
    <property type="protein sequence ID" value="AOS66089.1"/>
    <property type="molecule type" value="Genomic_DNA"/>
</dbReference>
<evidence type="ECO:0000313" key="2">
    <source>
        <dbReference type="Proteomes" id="UP000095210"/>
    </source>
</evidence>
<accession>A0AAC9N0Y4</accession>
<dbReference type="Gene3D" id="1.10.150.240">
    <property type="entry name" value="Putative phosphatase, domain 2"/>
    <property type="match status" value="1"/>
</dbReference>
<organism evidence="1 2">
    <name type="scientific">Actinoalloteichus hymeniacidonis</name>
    <dbReference type="NCBI Taxonomy" id="340345"/>
    <lineage>
        <taxon>Bacteria</taxon>
        <taxon>Bacillati</taxon>
        <taxon>Actinomycetota</taxon>
        <taxon>Actinomycetes</taxon>
        <taxon>Pseudonocardiales</taxon>
        <taxon>Pseudonocardiaceae</taxon>
        <taxon>Actinoalloteichus</taxon>
    </lineage>
</organism>
<dbReference type="InterPro" id="IPR023198">
    <property type="entry name" value="PGP-like_dom2"/>
</dbReference>
<dbReference type="Pfam" id="PF00702">
    <property type="entry name" value="Hydrolase"/>
    <property type="match status" value="1"/>
</dbReference>
<sequence>MGTSGLRETDRGFVVTAVLFDLDGTLIDSTPAVTRCWTGWCHEFGVDPAELAHSHGRRAVEIIADLLPTSAPAELAEAARRLDELELADLAGVVALPGAATALAALGPAQGAIVTSARRDLAIARLGAGGLVPPATLISADDVQVGKPDPAPYLAAAHKLGVAPEDCLVVEDAAAGIASAKAAGMRSLGVLTNPHVTGLQADLVVNSLTDIEWAPGADGTIDVRVRATDLPA</sequence>
<dbReference type="SUPFAM" id="SSF56784">
    <property type="entry name" value="HAD-like"/>
    <property type="match status" value="1"/>
</dbReference>
<dbReference type="PRINTS" id="PR00413">
    <property type="entry name" value="HADHALOGNASE"/>
</dbReference>
<dbReference type="InterPro" id="IPR006439">
    <property type="entry name" value="HAD-SF_hydro_IA"/>
</dbReference>
<dbReference type="Gene3D" id="3.40.50.1000">
    <property type="entry name" value="HAD superfamily/HAD-like"/>
    <property type="match status" value="1"/>
</dbReference>
<evidence type="ECO:0000313" key="1">
    <source>
        <dbReference type="EMBL" id="AOS66089.1"/>
    </source>
</evidence>
<protein>
    <submittedName>
        <fullName evidence="1">Phosphatase</fullName>
    </submittedName>
</protein>
<name>A0AAC9N0Y4_9PSEU</name>
<dbReference type="NCBIfam" id="TIGR01509">
    <property type="entry name" value="HAD-SF-IA-v3"/>
    <property type="match status" value="1"/>
</dbReference>
<dbReference type="PANTHER" id="PTHR43481:SF4">
    <property type="entry name" value="GLYCEROL-1-PHOSPHATE PHOSPHOHYDROLASE 1-RELATED"/>
    <property type="match status" value="1"/>
</dbReference>
<dbReference type="AlphaFoldDB" id="A0AAC9N0Y4"/>
<dbReference type="PANTHER" id="PTHR43481">
    <property type="entry name" value="FRUCTOSE-1-PHOSPHATE PHOSPHATASE"/>
    <property type="match status" value="1"/>
</dbReference>
<dbReference type="InterPro" id="IPR051806">
    <property type="entry name" value="HAD-like_SPP"/>
</dbReference>
<dbReference type="KEGG" id="ahm:TL08_26605"/>
<dbReference type="InterPro" id="IPR036412">
    <property type="entry name" value="HAD-like_sf"/>
</dbReference>
<gene>
    <name evidence="1" type="ORF">TL08_26605</name>
</gene>